<keyword evidence="2" id="KW-0238">DNA-binding</keyword>
<reference evidence="5 6" key="2">
    <citation type="submission" date="2009-02" db="EMBL/GenBank/DDBJ databases">
        <title>Draft genome sequence of Clostridium asparagiforme (DSM 15981).</title>
        <authorList>
            <person name="Sudarsanam P."/>
            <person name="Ley R."/>
            <person name="Guruge J."/>
            <person name="Turnbaugh P.J."/>
            <person name="Mahowald M."/>
            <person name="Liep D."/>
            <person name="Gordon J."/>
        </authorList>
    </citation>
    <scope>NUCLEOTIDE SEQUENCE [LARGE SCALE GENOMIC DNA]</scope>
    <source>
        <strain evidence="5 6">DSM 15981</strain>
    </source>
</reference>
<evidence type="ECO:0000256" key="2">
    <source>
        <dbReference type="ARBA" id="ARBA00023125"/>
    </source>
</evidence>
<feature type="domain" description="HTH gntR-type" evidence="4">
    <location>
        <begin position="18"/>
        <end position="86"/>
    </location>
</feature>
<dbReference type="GO" id="GO:0003700">
    <property type="term" value="F:DNA-binding transcription factor activity"/>
    <property type="evidence" value="ECO:0007669"/>
    <property type="project" value="InterPro"/>
</dbReference>
<dbReference type="InterPro" id="IPR036388">
    <property type="entry name" value="WH-like_DNA-bd_sf"/>
</dbReference>
<dbReference type="Gene3D" id="1.10.10.10">
    <property type="entry name" value="Winged helix-like DNA-binding domain superfamily/Winged helix DNA-binding domain"/>
    <property type="match status" value="1"/>
</dbReference>
<dbReference type="PANTHER" id="PTHR43537:SF5">
    <property type="entry name" value="UXU OPERON TRANSCRIPTIONAL REGULATOR"/>
    <property type="match status" value="1"/>
</dbReference>
<protein>
    <submittedName>
        <fullName evidence="5">FCD domain protein</fullName>
    </submittedName>
</protein>
<reference evidence="5 6" key="1">
    <citation type="submission" date="2009-01" db="EMBL/GenBank/DDBJ databases">
        <authorList>
            <person name="Fulton L."/>
            <person name="Clifton S."/>
            <person name="Fulton B."/>
            <person name="Xu J."/>
            <person name="Minx P."/>
            <person name="Pepin K.H."/>
            <person name="Johnson M."/>
            <person name="Bhonagiri V."/>
            <person name="Nash W.E."/>
            <person name="Mardis E.R."/>
            <person name="Wilson R.K."/>
        </authorList>
    </citation>
    <scope>NUCLEOTIDE SEQUENCE [LARGE SCALE GENOMIC DNA]</scope>
    <source>
        <strain evidence="5 6">DSM 15981</strain>
    </source>
</reference>
<dbReference type="EMBL" id="ACCJ01000387">
    <property type="protein sequence ID" value="EEG53256.1"/>
    <property type="molecule type" value="Genomic_DNA"/>
</dbReference>
<dbReference type="GO" id="GO:0003677">
    <property type="term" value="F:DNA binding"/>
    <property type="evidence" value="ECO:0007669"/>
    <property type="project" value="UniProtKB-KW"/>
</dbReference>
<name>C0D612_9FIRM</name>
<keyword evidence="3" id="KW-0804">Transcription</keyword>
<organism evidence="5 6">
    <name type="scientific">[Clostridium] asparagiforme DSM 15981</name>
    <dbReference type="NCBI Taxonomy" id="518636"/>
    <lineage>
        <taxon>Bacteria</taxon>
        <taxon>Bacillati</taxon>
        <taxon>Bacillota</taxon>
        <taxon>Clostridia</taxon>
        <taxon>Lachnospirales</taxon>
        <taxon>Lachnospiraceae</taxon>
        <taxon>Enterocloster</taxon>
    </lineage>
</organism>
<keyword evidence="6" id="KW-1185">Reference proteome</keyword>
<proteinExistence type="predicted"/>
<dbReference type="SMART" id="SM00345">
    <property type="entry name" value="HTH_GNTR"/>
    <property type="match status" value="1"/>
</dbReference>
<dbReference type="PANTHER" id="PTHR43537">
    <property type="entry name" value="TRANSCRIPTIONAL REGULATOR, GNTR FAMILY"/>
    <property type="match status" value="1"/>
</dbReference>
<gene>
    <name evidence="5" type="ORF">CLOSTASPAR_04708</name>
</gene>
<evidence type="ECO:0000256" key="1">
    <source>
        <dbReference type="ARBA" id="ARBA00023015"/>
    </source>
</evidence>
<evidence type="ECO:0000259" key="4">
    <source>
        <dbReference type="PROSITE" id="PS50949"/>
    </source>
</evidence>
<dbReference type="SUPFAM" id="SSF46785">
    <property type="entry name" value="Winged helix' DNA-binding domain"/>
    <property type="match status" value="1"/>
</dbReference>
<dbReference type="CDD" id="cd07377">
    <property type="entry name" value="WHTH_GntR"/>
    <property type="match status" value="1"/>
</dbReference>
<accession>C0D612</accession>
<comment type="caution">
    <text evidence="5">The sequence shown here is derived from an EMBL/GenBank/DDBJ whole genome shotgun (WGS) entry which is preliminary data.</text>
</comment>
<dbReference type="Gene3D" id="1.20.120.530">
    <property type="entry name" value="GntR ligand-binding domain-like"/>
    <property type="match status" value="1"/>
</dbReference>
<sequence>MILIILGGRDSVMPVQRIKLSDQVADQLRAMITAKQYRPGEKLPVESELAAEFGVSRITVREAMHKLDVMGIVEVRQGAGTFVREITPAAYIKTLLPMLSMDNNSLKDIFEIRQIIECKSAELAALNATVEDLAQVKLPLSKMPEAARTGKLRQYNELDLQFHYAVAKCTHNQILITIQELLSDLVEGSISMGITPLNALEHSVIFHRKIYEAIAKHDSVSAAGLMNAHIEGGVNYAKNIMQDNYGKERS</sequence>
<evidence type="ECO:0000313" key="6">
    <source>
        <dbReference type="Proteomes" id="UP000004756"/>
    </source>
</evidence>
<dbReference type="AlphaFoldDB" id="C0D612"/>
<evidence type="ECO:0000313" key="5">
    <source>
        <dbReference type="EMBL" id="EEG53256.1"/>
    </source>
</evidence>
<dbReference type="Proteomes" id="UP000004756">
    <property type="component" value="Unassembled WGS sequence"/>
</dbReference>
<keyword evidence="1" id="KW-0805">Transcription regulation</keyword>
<dbReference type="Pfam" id="PF00392">
    <property type="entry name" value="GntR"/>
    <property type="match status" value="1"/>
</dbReference>
<dbReference type="PRINTS" id="PR00035">
    <property type="entry name" value="HTHGNTR"/>
</dbReference>
<dbReference type="SUPFAM" id="SSF48008">
    <property type="entry name" value="GntR ligand-binding domain-like"/>
    <property type="match status" value="1"/>
</dbReference>
<dbReference type="Pfam" id="PF07729">
    <property type="entry name" value="FCD"/>
    <property type="match status" value="1"/>
</dbReference>
<dbReference type="SMART" id="SM00895">
    <property type="entry name" value="FCD"/>
    <property type="match status" value="1"/>
</dbReference>
<dbReference type="InterPro" id="IPR008920">
    <property type="entry name" value="TF_FadR/GntR_C"/>
</dbReference>
<dbReference type="PROSITE" id="PS50949">
    <property type="entry name" value="HTH_GNTR"/>
    <property type="match status" value="1"/>
</dbReference>
<dbReference type="InterPro" id="IPR011711">
    <property type="entry name" value="GntR_C"/>
</dbReference>
<dbReference type="InterPro" id="IPR036390">
    <property type="entry name" value="WH_DNA-bd_sf"/>
</dbReference>
<dbReference type="HOGENOM" id="CLU_017584_9_3_9"/>
<evidence type="ECO:0000256" key="3">
    <source>
        <dbReference type="ARBA" id="ARBA00023163"/>
    </source>
</evidence>
<dbReference type="InterPro" id="IPR000524">
    <property type="entry name" value="Tscrpt_reg_HTH_GntR"/>
</dbReference>